<comment type="subcellular location">
    <subcellularLocation>
        <location evidence="1">Membrane</location>
        <topology evidence="1">Multi-pass membrane protein</topology>
    </subcellularLocation>
</comment>
<evidence type="ECO:0000256" key="7">
    <source>
        <dbReference type="SAM" id="Phobius"/>
    </source>
</evidence>
<feature type="transmembrane region" description="Helical" evidence="7">
    <location>
        <begin position="36"/>
        <end position="53"/>
    </location>
</feature>
<sequence>MSHLEKAETGTVGATPPRQALGGARAPKRLANPGPLGLWSFASTTLILSLFNLQARGINTPNIVVGMALFCGGLAQFLAGMWEFPAGNTFGATAFTSYGAFWMSFATIYIPNSGILAAYEGSPTELASAVGIYLMAWFTVTFLLFIAALRRSVGLCFLFGFLTITFMLLGIGEFQASVATTKAGGAMGIATALIAYYCGMAQLLTREDSWFTLPLGEIPKRLD</sequence>
<accession>A0ABP1CR65</accession>
<dbReference type="EMBL" id="OZ037944">
    <property type="protein sequence ID" value="CAL1697193.1"/>
    <property type="molecule type" value="Genomic_DNA"/>
</dbReference>
<feature type="transmembrane region" description="Helical" evidence="7">
    <location>
        <begin position="183"/>
        <end position="204"/>
    </location>
</feature>
<keyword evidence="3 7" id="KW-0812">Transmembrane</keyword>
<dbReference type="Pfam" id="PF01184">
    <property type="entry name" value="Gpr1_Fun34_YaaH"/>
    <property type="match status" value="1"/>
</dbReference>
<reference evidence="9" key="1">
    <citation type="submission" date="2024-04" db="EMBL/GenBank/DDBJ databases">
        <authorList>
            <person name="Shaw F."/>
            <person name="Minotto A."/>
        </authorList>
    </citation>
    <scope>NUCLEOTIDE SEQUENCE [LARGE SCALE GENOMIC DNA]</scope>
</reference>
<feature type="transmembrane region" description="Helical" evidence="7">
    <location>
        <begin position="99"/>
        <end position="119"/>
    </location>
</feature>
<evidence type="ECO:0000256" key="3">
    <source>
        <dbReference type="ARBA" id="ARBA00022692"/>
    </source>
</evidence>
<dbReference type="Proteomes" id="UP001497453">
    <property type="component" value="Chromosome 1"/>
</dbReference>
<feature type="region of interest" description="Disordered" evidence="6">
    <location>
        <begin position="1"/>
        <end position="26"/>
    </location>
</feature>
<feature type="transmembrane region" description="Helical" evidence="7">
    <location>
        <begin position="60"/>
        <end position="79"/>
    </location>
</feature>
<dbReference type="InterPro" id="IPR051633">
    <property type="entry name" value="AceTr"/>
</dbReference>
<evidence type="ECO:0000256" key="6">
    <source>
        <dbReference type="SAM" id="MobiDB-lite"/>
    </source>
</evidence>
<dbReference type="PANTHER" id="PTHR31123:SF1">
    <property type="entry name" value="ACCUMULATION OF DYADS PROTEIN 2-RELATED"/>
    <property type="match status" value="1"/>
</dbReference>
<feature type="transmembrane region" description="Helical" evidence="7">
    <location>
        <begin position="152"/>
        <end position="171"/>
    </location>
</feature>
<dbReference type="NCBIfam" id="NF038013">
    <property type="entry name" value="AceTr_1"/>
    <property type="match status" value="1"/>
</dbReference>
<proteinExistence type="inferred from homology"/>
<feature type="transmembrane region" description="Helical" evidence="7">
    <location>
        <begin position="126"/>
        <end position="146"/>
    </location>
</feature>
<evidence type="ECO:0000313" key="8">
    <source>
        <dbReference type="EMBL" id="CAL1697193.1"/>
    </source>
</evidence>
<gene>
    <name evidence="8" type="ORF">GFSPODELE1_LOCUS1534</name>
</gene>
<evidence type="ECO:0000313" key="9">
    <source>
        <dbReference type="Proteomes" id="UP001497453"/>
    </source>
</evidence>
<organism evidence="8 9">
    <name type="scientific">Somion occarium</name>
    <dbReference type="NCBI Taxonomy" id="3059160"/>
    <lineage>
        <taxon>Eukaryota</taxon>
        <taxon>Fungi</taxon>
        <taxon>Dikarya</taxon>
        <taxon>Basidiomycota</taxon>
        <taxon>Agaricomycotina</taxon>
        <taxon>Agaricomycetes</taxon>
        <taxon>Polyporales</taxon>
        <taxon>Cerrenaceae</taxon>
        <taxon>Somion</taxon>
    </lineage>
</organism>
<evidence type="ECO:0000256" key="1">
    <source>
        <dbReference type="ARBA" id="ARBA00004141"/>
    </source>
</evidence>
<evidence type="ECO:0000256" key="2">
    <source>
        <dbReference type="ARBA" id="ARBA00005587"/>
    </source>
</evidence>
<keyword evidence="4 7" id="KW-1133">Transmembrane helix</keyword>
<name>A0ABP1CR65_9APHY</name>
<dbReference type="PANTHER" id="PTHR31123">
    <property type="entry name" value="ACCUMULATION OF DYADS PROTEIN 2-RELATED"/>
    <property type="match status" value="1"/>
</dbReference>
<keyword evidence="5 7" id="KW-0472">Membrane</keyword>
<keyword evidence="9" id="KW-1185">Reference proteome</keyword>
<protein>
    <submittedName>
        <fullName evidence="8">Uncharacterized protein</fullName>
    </submittedName>
</protein>
<comment type="similarity">
    <text evidence="2">Belongs to the acetate uptake transporter (AceTr) (TC 2.A.96) family.</text>
</comment>
<evidence type="ECO:0000256" key="4">
    <source>
        <dbReference type="ARBA" id="ARBA00022989"/>
    </source>
</evidence>
<evidence type="ECO:0000256" key="5">
    <source>
        <dbReference type="ARBA" id="ARBA00023136"/>
    </source>
</evidence>
<dbReference type="InterPro" id="IPR000791">
    <property type="entry name" value="Gpr1/Fun34/SatP-like"/>
</dbReference>